<dbReference type="Proteomes" id="UP000233551">
    <property type="component" value="Unassembled WGS sequence"/>
</dbReference>
<accession>A0A218VPZ6</accession>
<dbReference type="Proteomes" id="UP000197138">
    <property type="component" value="Unassembled WGS sequence"/>
</dbReference>
<organism evidence="1 3">
    <name type="scientific">Punica granatum</name>
    <name type="common">Pomegranate</name>
    <dbReference type="NCBI Taxonomy" id="22663"/>
    <lineage>
        <taxon>Eukaryota</taxon>
        <taxon>Viridiplantae</taxon>
        <taxon>Streptophyta</taxon>
        <taxon>Embryophyta</taxon>
        <taxon>Tracheophyta</taxon>
        <taxon>Spermatophyta</taxon>
        <taxon>Magnoliopsida</taxon>
        <taxon>eudicotyledons</taxon>
        <taxon>Gunneridae</taxon>
        <taxon>Pentapetalae</taxon>
        <taxon>rosids</taxon>
        <taxon>malvids</taxon>
        <taxon>Myrtales</taxon>
        <taxon>Lythraceae</taxon>
        <taxon>Punica</taxon>
    </lineage>
</organism>
<sequence>MLLMYIPWIKLPGIPLYYAVLNKWAQAPKIKIGAIQSPVRDFAFDQAFHNRTYLVAHFTNAFGFPRLSLCIKDFFNAGAVPSPVRIPLGFRSLLKGKLDFFPWPWARIELNVPPRFRG</sequence>
<keyword evidence="4" id="KW-1185">Reference proteome</keyword>
<dbReference type="EMBL" id="MTKT01016341">
    <property type="protein sequence ID" value="OWM62594.1"/>
    <property type="molecule type" value="Genomic_DNA"/>
</dbReference>
<proteinExistence type="predicted"/>
<evidence type="ECO:0000313" key="1">
    <source>
        <dbReference type="EMBL" id="OWM62594.1"/>
    </source>
</evidence>
<evidence type="ECO:0000313" key="4">
    <source>
        <dbReference type="Proteomes" id="UP000233551"/>
    </source>
</evidence>
<gene>
    <name evidence="1" type="ORF">CDL15_Pgr000021</name>
    <name evidence="2" type="ORF">CRG98_038963</name>
</gene>
<reference evidence="2 4" key="3">
    <citation type="submission" date="2017-11" db="EMBL/GenBank/DDBJ databases">
        <title>De-novo sequencing of pomegranate (Punica granatum L.) genome.</title>
        <authorList>
            <person name="Akparov Z."/>
            <person name="Amiraslanov A."/>
            <person name="Hajiyeva S."/>
            <person name="Abbasov M."/>
            <person name="Kaur K."/>
            <person name="Hamwieh A."/>
            <person name="Solovyev V."/>
            <person name="Salamov A."/>
            <person name="Braich B."/>
            <person name="Kosarev P."/>
            <person name="Mahmoud A."/>
            <person name="Hajiyev E."/>
            <person name="Babayeva S."/>
            <person name="Izzatullayeva V."/>
            <person name="Mammadov A."/>
            <person name="Mammadov A."/>
            <person name="Sharifova S."/>
            <person name="Ojaghi J."/>
            <person name="Eynullazada K."/>
            <person name="Bayramov B."/>
            <person name="Abdulazimova A."/>
            <person name="Shahmuradov I."/>
        </authorList>
    </citation>
    <scope>NUCLEOTIDE SEQUENCE [LARGE SCALE GENOMIC DNA]</scope>
    <source>
        <strain evidence="2">AG2017</strain>
        <strain evidence="4">cv. AG2017</strain>
        <tissue evidence="2">Leaf</tissue>
    </source>
</reference>
<dbReference type="AlphaFoldDB" id="A0A218VPZ6"/>
<comment type="caution">
    <text evidence="1">The sequence shown here is derived from an EMBL/GenBank/DDBJ whole genome shotgun (WGS) entry which is preliminary data.</text>
</comment>
<reference evidence="3" key="1">
    <citation type="journal article" date="2017" name="Plant J.">
        <title>The pomegranate (Punica granatum L.) genome and the genomics of punicalagin biosynthesis.</title>
        <authorList>
            <person name="Qin G."/>
            <person name="Xu C."/>
            <person name="Ming R."/>
            <person name="Tang H."/>
            <person name="Guyot R."/>
            <person name="Kramer E.M."/>
            <person name="Hu Y."/>
            <person name="Yi X."/>
            <person name="Qi Y."/>
            <person name="Xu X."/>
            <person name="Gao Z."/>
            <person name="Pan H."/>
            <person name="Jian J."/>
            <person name="Tian Y."/>
            <person name="Yue Z."/>
            <person name="Xu Y."/>
        </authorList>
    </citation>
    <scope>NUCLEOTIDE SEQUENCE [LARGE SCALE GENOMIC DNA]</scope>
    <source>
        <strain evidence="3">cv. Dabenzi</strain>
    </source>
</reference>
<protein>
    <submittedName>
        <fullName evidence="1">Uncharacterized protein</fullName>
    </submittedName>
</protein>
<dbReference type="EMBL" id="PGOL01003511">
    <property type="protein sequence ID" value="PKI40648.1"/>
    <property type="molecule type" value="Genomic_DNA"/>
</dbReference>
<name>A0A218VPZ6_PUNGR</name>
<evidence type="ECO:0000313" key="2">
    <source>
        <dbReference type="EMBL" id="PKI40648.1"/>
    </source>
</evidence>
<reference evidence="1" key="2">
    <citation type="submission" date="2017-06" db="EMBL/GenBank/DDBJ databases">
        <title>The pomegranate genome and the genomics of punicalagin biosynthesis.</title>
        <authorList>
            <person name="Xu C."/>
        </authorList>
    </citation>
    <scope>NUCLEOTIDE SEQUENCE [LARGE SCALE GENOMIC DNA]</scope>
    <source>
        <tissue evidence="1">Fresh leaf</tissue>
    </source>
</reference>
<evidence type="ECO:0000313" key="3">
    <source>
        <dbReference type="Proteomes" id="UP000197138"/>
    </source>
</evidence>